<reference evidence="1 2" key="1">
    <citation type="journal article" date="2016" name="Front. Microbiol.">
        <title>Genomic Resource of Rice Seed Associated Bacteria.</title>
        <authorList>
            <person name="Midha S."/>
            <person name="Bansal K."/>
            <person name="Sharma S."/>
            <person name="Kumar N."/>
            <person name="Patil P.P."/>
            <person name="Chaudhry V."/>
            <person name="Patil P.B."/>
        </authorList>
    </citation>
    <scope>NUCLEOTIDE SEQUENCE [LARGE SCALE GENOMIC DNA]</scope>
    <source>
        <strain evidence="1 2">RSA11</strain>
    </source>
</reference>
<protein>
    <submittedName>
        <fullName evidence="1">Uncharacterized protein</fullName>
    </submittedName>
</protein>
<comment type="caution">
    <text evidence="1">The sequence shown here is derived from an EMBL/GenBank/DDBJ whole genome shotgun (WGS) entry which is preliminary data.</text>
</comment>
<proteinExistence type="predicted"/>
<name>A0AAW3MFK2_9BACL</name>
<organism evidence="1 2">
    <name type="scientific">Exiguobacterium indicum</name>
    <dbReference type="NCBI Taxonomy" id="296995"/>
    <lineage>
        <taxon>Bacteria</taxon>
        <taxon>Bacillati</taxon>
        <taxon>Bacillota</taxon>
        <taxon>Bacilli</taxon>
        <taxon>Bacillales</taxon>
        <taxon>Bacillales Family XII. Incertae Sedis</taxon>
        <taxon>Exiguobacterium</taxon>
    </lineage>
</organism>
<dbReference type="EMBL" id="LDQV01000012">
    <property type="protein sequence ID" value="KTR27898.1"/>
    <property type="molecule type" value="Genomic_DNA"/>
</dbReference>
<evidence type="ECO:0000313" key="2">
    <source>
        <dbReference type="Proteomes" id="UP000072605"/>
    </source>
</evidence>
<sequence length="558" mass="59903">MAEKRYTVVFDAKDMASGRLSAMEQQAKKTSRGMEDLARNTEKVSDVTTRLDGSYRGTNGRLQEAHTRLDRVTDAVKGTNTEVTRSGSLLSRMGSEFSRIGTDARSDIGRLTGGLTSVVGILGSISAAAIGAGAAIGGLAVKGVWDHILKPAMDIESTKLQIDALSGSPEKGSEIYNMSKDYGMKSIYSNEDIMGGTFAFMQNTKNTDKLKEMLGITERLAALNKEEGFRGASFSLKEAMSGDITSIAERFNVGKKDLRNNGFDSAADWETNLRAVDQTLSGIGIDDNYVAKVAKSTPAQLAKMQKNVKSTFSAMGGGMLEILNPAFRKVNALFEDKTGMTKFTTMMSDKFQMALNDVFGFGEGVNVTWDDISAWSVDTFNGVEDILDSLGGTFTSTMELLSGEDLSGPKEAFQSFGTVLSGIASTIETINSGIDAMKSVDKASDSWFGGIDSMNENLYGDKKYGLLTGWTKPIVDMFSGDDGSHALGLSYVPKDNYRANLHEGERVLTKQENIAYMQGPGNASSGGVVITGNTFNVRSDADIDAIGEAILMRLQAKG</sequence>
<dbReference type="Proteomes" id="UP000072605">
    <property type="component" value="Unassembled WGS sequence"/>
</dbReference>
<evidence type="ECO:0000313" key="1">
    <source>
        <dbReference type="EMBL" id="KTR27898.1"/>
    </source>
</evidence>
<dbReference type="AlphaFoldDB" id="A0AAW3MFK2"/>
<gene>
    <name evidence="1" type="ORF">RSA11_04335</name>
</gene>
<dbReference type="RefSeq" id="WP_058713187.1">
    <property type="nucleotide sequence ID" value="NZ_LDQV01000012.1"/>
</dbReference>
<accession>A0AAW3MFK2</accession>